<reference evidence="10" key="1">
    <citation type="journal article" date="2016" name="Nature">
        <title>The genome of the seagrass Zostera marina reveals angiosperm adaptation to the sea.</title>
        <authorList>
            <person name="Olsen J.L."/>
            <person name="Rouze P."/>
            <person name="Verhelst B."/>
            <person name="Lin Y.-C."/>
            <person name="Bayer T."/>
            <person name="Collen J."/>
            <person name="Dattolo E."/>
            <person name="De Paoli E."/>
            <person name="Dittami S."/>
            <person name="Maumus F."/>
            <person name="Michel G."/>
            <person name="Kersting A."/>
            <person name="Lauritano C."/>
            <person name="Lohaus R."/>
            <person name="Toepel M."/>
            <person name="Tonon T."/>
            <person name="Vanneste K."/>
            <person name="Amirebrahimi M."/>
            <person name="Brakel J."/>
            <person name="Bostroem C."/>
            <person name="Chovatia M."/>
            <person name="Grimwood J."/>
            <person name="Jenkins J.W."/>
            <person name="Jueterbock A."/>
            <person name="Mraz A."/>
            <person name="Stam W.T."/>
            <person name="Tice H."/>
            <person name="Bornberg-Bauer E."/>
            <person name="Green P.J."/>
            <person name="Pearson G.A."/>
            <person name="Procaccini G."/>
            <person name="Duarte C.M."/>
            <person name="Schmutz J."/>
            <person name="Reusch T.B.H."/>
            <person name="Van de Peer Y."/>
        </authorList>
    </citation>
    <scope>NUCLEOTIDE SEQUENCE [LARGE SCALE GENOMIC DNA]</scope>
    <source>
        <strain evidence="10">cv. Finnish</strain>
    </source>
</reference>
<dbReference type="PROSITE" id="PS50090">
    <property type="entry name" value="MYB_LIKE"/>
    <property type="match status" value="2"/>
</dbReference>
<evidence type="ECO:0000256" key="6">
    <source>
        <dbReference type="ARBA" id="ARBA00023242"/>
    </source>
</evidence>
<evidence type="ECO:0000256" key="3">
    <source>
        <dbReference type="ARBA" id="ARBA00023015"/>
    </source>
</evidence>
<keyword evidence="4" id="KW-0238">DNA-binding</keyword>
<feature type="domain" description="Myb-like" evidence="7">
    <location>
        <begin position="16"/>
        <end position="68"/>
    </location>
</feature>
<dbReference type="GO" id="GO:0005634">
    <property type="term" value="C:nucleus"/>
    <property type="evidence" value="ECO:0000318"/>
    <property type="project" value="GO_Central"/>
</dbReference>
<dbReference type="SMART" id="SM00717">
    <property type="entry name" value="SANT"/>
    <property type="match status" value="2"/>
</dbReference>
<protein>
    <submittedName>
        <fullName evidence="9">Uncharacterized protein</fullName>
    </submittedName>
</protein>
<dbReference type="Proteomes" id="UP000036987">
    <property type="component" value="Unassembled WGS sequence"/>
</dbReference>
<dbReference type="Pfam" id="PF00249">
    <property type="entry name" value="Myb_DNA-binding"/>
    <property type="match status" value="2"/>
</dbReference>
<dbReference type="PANTHER" id="PTHR45675">
    <property type="entry name" value="MYB TRANSCRIPTION FACTOR-RELATED-RELATED"/>
    <property type="match status" value="1"/>
</dbReference>
<feature type="domain" description="HTH myb-type" evidence="8">
    <location>
        <begin position="16"/>
        <end position="68"/>
    </location>
</feature>
<dbReference type="InterPro" id="IPR001005">
    <property type="entry name" value="SANT/Myb"/>
</dbReference>
<dbReference type="GO" id="GO:0043565">
    <property type="term" value="F:sequence-specific DNA binding"/>
    <property type="evidence" value="ECO:0000318"/>
    <property type="project" value="GO_Central"/>
</dbReference>
<accession>A0A0K9PEP2</accession>
<comment type="subcellular location">
    <subcellularLocation>
        <location evidence="1">Nucleus</location>
    </subcellularLocation>
</comment>
<feature type="domain" description="Myb-like" evidence="7">
    <location>
        <begin position="69"/>
        <end position="119"/>
    </location>
</feature>
<dbReference type="OrthoDB" id="2143914at2759"/>
<name>A0A0K9PEP2_ZOSMR</name>
<dbReference type="InterPro" id="IPR009057">
    <property type="entry name" value="Homeodomain-like_sf"/>
</dbReference>
<comment type="caution">
    <text evidence="9">The sequence shown here is derived from an EMBL/GenBank/DDBJ whole genome shotgun (WGS) entry which is preliminary data.</text>
</comment>
<dbReference type="Gene3D" id="1.10.10.60">
    <property type="entry name" value="Homeodomain-like"/>
    <property type="match status" value="2"/>
</dbReference>
<dbReference type="InterPro" id="IPR044676">
    <property type="entry name" value="EOBI/EOBII-like_plant"/>
</dbReference>
<dbReference type="InterPro" id="IPR017930">
    <property type="entry name" value="Myb_dom"/>
</dbReference>
<keyword evidence="5" id="KW-0804">Transcription</keyword>
<organism evidence="9 10">
    <name type="scientific">Zostera marina</name>
    <name type="common">Eelgrass</name>
    <dbReference type="NCBI Taxonomy" id="29655"/>
    <lineage>
        <taxon>Eukaryota</taxon>
        <taxon>Viridiplantae</taxon>
        <taxon>Streptophyta</taxon>
        <taxon>Embryophyta</taxon>
        <taxon>Tracheophyta</taxon>
        <taxon>Spermatophyta</taxon>
        <taxon>Magnoliopsida</taxon>
        <taxon>Liliopsida</taxon>
        <taxon>Zosteraceae</taxon>
        <taxon>Zostera</taxon>
    </lineage>
</organism>
<evidence type="ECO:0000259" key="8">
    <source>
        <dbReference type="PROSITE" id="PS51294"/>
    </source>
</evidence>
<dbReference type="GO" id="GO:0003700">
    <property type="term" value="F:DNA-binding transcription factor activity"/>
    <property type="evidence" value="ECO:0007669"/>
    <property type="project" value="InterPro"/>
</dbReference>
<dbReference type="SUPFAM" id="SSF46689">
    <property type="entry name" value="Homeodomain-like"/>
    <property type="match status" value="1"/>
</dbReference>
<dbReference type="CDD" id="cd00167">
    <property type="entry name" value="SANT"/>
    <property type="match status" value="2"/>
</dbReference>
<dbReference type="EMBL" id="LFYR01000914">
    <property type="protein sequence ID" value="KMZ67431.1"/>
    <property type="molecule type" value="Genomic_DNA"/>
</dbReference>
<keyword evidence="10" id="KW-1185">Reference proteome</keyword>
<gene>
    <name evidence="9" type="ORF">ZOSMA_269G00220</name>
</gene>
<sequence length="292" mass="33217">MYVYTTHCHVHTPGSMEEIKRGPWAIEEDKLLVHYIACNGEGRWNLLAKCSGLKRTGKSCRLRWLNYLKPDVKRGNLTLEEQILILDLHSKWGNRWARIAQHLPGRTDNEIKNYWRTRVQKQAKQLNIDINSAIFRDVVRYFWLPRLVQGIEMDSNPACCSSSSQVNKFAINSAGDMRRQLVGILGSLQIPLSPIENTTISCPNIWANRITSTNQQQTREIDNLFWNIDGAIDGDQMSLDGLELIYPGTVAPAEPDDITGSLAVLDSSSIMMEDDSLWTEYLDDPEILCDIP</sequence>
<dbReference type="PROSITE" id="PS51294">
    <property type="entry name" value="HTH_MYB"/>
    <property type="match status" value="2"/>
</dbReference>
<proteinExistence type="predicted"/>
<dbReference type="FunFam" id="1.10.10.60:FF:000107">
    <property type="entry name" value="MYB transcription factor"/>
    <property type="match status" value="1"/>
</dbReference>
<evidence type="ECO:0000313" key="10">
    <source>
        <dbReference type="Proteomes" id="UP000036987"/>
    </source>
</evidence>
<evidence type="ECO:0000259" key="7">
    <source>
        <dbReference type="PROSITE" id="PS50090"/>
    </source>
</evidence>
<evidence type="ECO:0000313" key="9">
    <source>
        <dbReference type="EMBL" id="KMZ67431.1"/>
    </source>
</evidence>
<evidence type="ECO:0000256" key="5">
    <source>
        <dbReference type="ARBA" id="ARBA00023163"/>
    </source>
</evidence>
<evidence type="ECO:0000256" key="1">
    <source>
        <dbReference type="ARBA" id="ARBA00004123"/>
    </source>
</evidence>
<evidence type="ECO:0000256" key="4">
    <source>
        <dbReference type="ARBA" id="ARBA00023125"/>
    </source>
</evidence>
<dbReference type="PANTHER" id="PTHR45675:SF30">
    <property type="entry name" value="TRANSCRIPTION FACTOR MYB62"/>
    <property type="match status" value="1"/>
</dbReference>
<keyword evidence="6" id="KW-0539">Nucleus</keyword>
<dbReference type="FunFam" id="1.10.10.60:FF:000011">
    <property type="entry name" value="Myb transcription factor"/>
    <property type="match status" value="1"/>
</dbReference>
<evidence type="ECO:0000256" key="2">
    <source>
        <dbReference type="ARBA" id="ARBA00022737"/>
    </source>
</evidence>
<dbReference type="GO" id="GO:0006355">
    <property type="term" value="P:regulation of DNA-templated transcription"/>
    <property type="evidence" value="ECO:0000318"/>
    <property type="project" value="GO_Central"/>
</dbReference>
<keyword evidence="2" id="KW-0677">Repeat</keyword>
<keyword evidence="3" id="KW-0805">Transcription regulation</keyword>
<feature type="domain" description="HTH myb-type" evidence="8">
    <location>
        <begin position="69"/>
        <end position="123"/>
    </location>
</feature>
<dbReference type="AlphaFoldDB" id="A0A0K9PEP2"/>